<dbReference type="Proteomes" id="UP001221757">
    <property type="component" value="Unassembled WGS sequence"/>
</dbReference>
<evidence type="ECO:0000256" key="1">
    <source>
        <dbReference type="SAM" id="MobiDB-lite"/>
    </source>
</evidence>
<evidence type="ECO:0000313" key="3">
    <source>
        <dbReference type="Proteomes" id="UP001221757"/>
    </source>
</evidence>
<reference evidence="2" key="1">
    <citation type="submission" date="2023-03" db="EMBL/GenBank/DDBJ databases">
        <title>Massive genome expansion in bonnet fungi (Mycena s.s.) driven by repeated elements and novel gene families across ecological guilds.</title>
        <authorList>
            <consortium name="Lawrence Berkeley National Laboratory"/>
            <person name="Harder C.B."/>
            <person name="Miyauchi S."/>
            <person name="Viragh M."/>
            <person name="Kuo A."/>
            <person name="Thoen E."/>
            <person name="Andreopoulos B."/>
            <person name="Lu D."/>
            <person name="Skrede I."/>
            <person name="Drula E."/>
            <person name="Henrissat B."/>
            <person name="Morin E."/>
            <person name="Kohler A."/>
            <person name="Barry K."/>
            <person name="LaButti K."/>
            <person name="Morin E."/>
            <person name="Salamov A."/>
            <person name="Lipzen A."/>
            <person name="Mereny Z."/>
            <person name="Hegedus B."/>
            <person name="Baldrian P."/>
            <person name="Stursova M."/>
            <person name="Weitz H."/>
            <person name="Taylor A."/>
            <person name="Grigoriev I.V."/>
            <person name="Nagy L.G."/>
            <person name="Martin F."/>
            <person name="Kauserud H."/>
        </authorList>
    </citation>
    <scope>NUCLEOTIDE SEQUENCE</scope>
    <source>
        <strain evidence="2">CBHHK067</strain>
    </source>
</reference>
<organism evidence="2 3">
    <name type="scientific">Mycena rosella</name>
    <name type="common">Pink bonnet</name>
    <name type="synonym">Agaricus rosellus</name>
    <dbReference type="NCBI Taxonomy" id="1033263"/>
    <lineage>
        <taxon>Eukaryota</taxon>
        <taxon>Fungi</taxon>
        <taxon>Dikarya</taxon>
        <taxon>Basidiomycota</taxon>
        <taxon>Agaricomycotina</taxon>
        <taxon>Agaricomycetes</taxon>
        <taxon>Agaricomycetidae</taxon>
        <taxon>Agaricales</taxon>
        <taxon>Marasmiineae</taxon>
        <taxon>Mycenaceae</taxon>
        <taxon>Mycena</taxon>
    </lineage>
</organism>
<feature type="compositionally biased region" description="Basic and acidic residues" evidence="1">
    <location>
        <begin position="165"/>
        <end position="181"/>
    </location>
</feature>
<feature type="compositionally biased region" description="Low complexity" evidence="1">
    <location>
        <begin position="230"/>
        <end position="273"/>
    </location>
</feature>
<gene>
    <name evidence="2" type="ORF">B0H17DRAFT_1136895</name>
</gene>
<feature type="region of interest" description="Disordered" evidence="1">
    <location>
        <begin position="16"/>
        <end position="42"/>
    </location>
</feature>
<protein>
    <submittedName>
        <fullName evidence="2">Uncharacterized protein</fullName>
    </submittedName>
</protein>
<evidence type="ECO:0000313" key="2">
    <source>
        <dbReference type="EMBL" id="KAJ7686342.1"/>
    </source>
</evidence>
<feature type="compositionally biased region" description="Polar residues" evidence="1">
    <location>
        <begin position="354"/>
        <end position="365"/>
    </location>
</feature>
<feature type="compositionally biased region" description="Low complexity" evidence="1">
    <location>
        <begin position="301"/>
        <end position="351"/>
    </location>
</feature>
<keyword evidence="3" id="KW-1185">Reference proteome</keyword>
<feature type="region of interest" description="Disordered" evidence="1">
    <location>
        <begin position="141"/>
        <end position="199"/>
    </location>
</feature>
<name>A0AAD7DA29_MYCRO</name>
<comment type="caution">
    <text evidence="2">The sequence shown here is derived from an EMBL/GenBank/DDBJ whole genome shotgun (WGS) entry which is preliminary data.</text>
</comment>
<feature type="compositionally biased region" description="Polar residues" evidence="1">
    <location>
        <begin position="220"/>
        <end position="229"/>
    </location>
</feature>
<feature type="compositionally biased region" description="Low complexity" evidence="1">
    <location>
        <begin position="185"/>
        <end position="198"/>
    </location>
</feature>
<sequence>MSAPLAPTLDASSSILASDSTSAHPRPLKAPPLKSLISTPGFEVPGGYPRDSTVFAGNKWDNRDAQPGMLAAAKTYLPGIQAPSANAKAHLPPAVASYFPAASTSSDSVSSSYRIAHANSNPNVHTPYPINTDGSITSTFSTHAYAGSDRGTITPIPSSPTPSTPRERTPSPPAEERRRTQLIDPGVVPLPGAAPAGPAEDRRRLQLIDPGVTPVPISPVLSSNRPSLNSPTAHVAPPSAASTSSGSALASDASTPSTSSTLSTAPSSPASASSHKRPPSRFVRWVSGTKRSSLPAVAKTSSPPSAFAKSSPARASLDSPSSPPSAIAKSTPTHASGYSSSSPPSAFTKPARTSAENASPSSSGPPATYKFTPMEPGDAAPTPPAKRRTSLLRALRGEVKVLTGKVRRDPSRVEAGRKMMSEV</sequence>
<accession>A0AAD7DA29</accession>
<dbReference type="EMBL" id="JARKIE010000096">
    <property type="protein sequence ID" value="KAJ7686342.1"/>
    <property type="molecule type" value="Genomic_DNA"/>
</dbReference>
<feature type="region of interest" description="Disordered" evidence="1">
    <location>
        <begin position="216"/>
        <end position="389"/>
    </location>
</feature>
<dbReference type="AlphaFoldDB" id="A0AAD7DA29"/>
<proteinExistence type="predicted"/>